<comment type="caution">
    <text evidence="2">The sequence shown here is derived from an EMBL/GenBank/DDBJ whole genome shotgun (WGS) entry which is preliminary data.</text>
</comment>
<organism evidence="2 3">
    <name type="scientific">Acer yangbiense</name>
    <dbReference type="NCBI Taxonomy" id="1000413"/>
    <lineage>
        <taxon>Eukaryota</taxon>
        <taxon>Viridiplantae</taxon>
        <taxon>Streptophyta</taxon>
        <taxon>Embryophyta</taxon>
        <taxon>Tracheophyta</taxon>
        <taxon>Spermatophyta</taxon>
        <taxon>Magnoliopsida</taxon>
        <taxon>eudicotyledons</taxon>
        <taxon>Gunneridae</taxon>
        <taxon>Pentapetalae</taxon>
        <taxon>rosids</taxon>
        <taxon>malvids</taxon>
        <taxon>Sapindales</taxon>
        <taxon>Sapindaceae</taxon>
        <taxon>Hippocastanoideae</taxon>
        <taxon>Acereae</taxon>
        <taxon>Acer</taxon>
    </lineage>
</organism>
<dbReference type="Proteomes" id="UP000323000">
    <property type="component" value="Chromosome 11"/>
</dbReference>
<evidence type="ECO:0000313" key="2">
    <source>
        <dbReference type="EMBL" id="TXG51488.1"/>
    </source>
</evidence>
<feature type="region of interest" description="Disordered" evidence="1">
    <location>
        <begin position="107"/>
        <end position="177"/>
    </location>
</feature>
<feature type="compositionally biased region" description="Low complexity" evidence="1">
    <location>
        <begin position="7"/>
        <end position="23"/>
    </location>
</feature>
<evidence type="ECO:0000256" key="1">
    <source>
        <dbReference type="SAM" id="MobiDB-lite"/>
    </source>
</evidence>
<feature type="region of interest" description="Disordered" evidence="1">
    <location>
        <begin position="1"/>
        <end position="41"/>
    </location>
</feature>
<dbReference type="OrthoDB" id="1045822at2759"/>
<feature type="compositionally biased region" description="Basic and acidic residues" evidence="1">
    <location>
        <begin position="24"/>
        <end position="41"/>
    </location>
</feature>
<feature type="compositionally biased region" description="Polar residues" evidence="1">
    <location>
        <begin position="149"/>
        <end position="165"/>
    </location>
</feature>
<dbReference type="AlphaFoldDB" id="A0A5C7H3E9"/>
<name>A0A5C7H3E9_9ROSI</name>
<reference evidence="3" key="1">
    <citation type="journal article" date="2019" name="Gigascience">
        <title>De novo genome assembly of the endangered Acer yangbiense, a plant species with extremely small populations endemic to Yunnan Province, China.</title>
        <authorList>
            <person name="Yang J."/>
            <person name="Wariss H.M."/>
            <person name="Tao L."/>
            <person name="Zhang R."/>
            <person name="Yun Q."/>
            <person name="Hollingsworth P."/>
            <person name="Dao Z."/>
            <person name="Luo G."/>
            <person name="Guo H."/>
            <person name="Ma Y."/>
            <person name="Sun W."/>
        </authorList>
    </citation>
    <scope>NUCLEOTIDE SEQUENCE [LARGE SCALE GENOMIC DNA]</scope>
    <source>
        <strain evidence="3">cv. Malutang</strain>
    </source>
</reference>
<evidence type="ECO:0000313" key="3">
    <source>
        <dbReference type="Proteomes" id="UP000323000"/>
    </source>
</evidence>
<keyword evidence="3" id="KW-1185">Reference proteome</keyword>
<gene>
    <name evidence="2" type="ORF">EZV62_024012</name>
</gene>
<accession>A0A5C7H3E9</accession>
<dbReference type="PANTHER" id="PTHR15907">
    <property type="entry name" value="DUF614 FAMILY PROTEIN-RELATED"/>
    <property type="match status" value="1"/>
</dbReference>
<feature type="compositionally biased region" description="Low complexity" evidence="1">
    <location>
        <begin position="72"/>
        <end position="90"/>
    </location>
</feature>
<sequence length="344" mass="38582">MGRPETSSSSYLPQQQPQNYQSEYEPHQPQEYQHEAISTGDHEAALTYESNNYVQDNQCQPQQQPIDLQAQQQLQLQPQPQQQQQQTNQQAYGAQKNNQMYQNAQINQPAGTYPPQKMQPQPVQFPPPSPQNNNMYQNRSPGAYPPQQGAGQTNNVVNFPPTTAQDFPPGQGVQFQQGNGQQYVQGFPMQRPTPQHTSVIDSQKAAWSSGLFDCMNDPMNAVITALFPCLTFGQVAEIIDEGHTSCGTSGMLYGAIAFCIAVPCIMSCTYRTKLRNKFGLPEAPAPDWITHFLCEWCALCQEYRELQLRGWDPTIGMMARKRGKKSAANFYDASNESKNDGLKF</sequence>
<proteinExistence type="predicted"/>
<dbReference type="InterPro" id="IPR006461">
    <property type="entry name" value="PLAC_motif_containing"/>
</dbReference>
<feature type="region of interest" description="Disordered" evidence="1">
    <location>
        <begin position="72"/>
        <end position="92"/>
    </location>
</feature>
<protein>
    <submittedName>
        <fullName evidence="2">Uncharacterized protein</fullName>
    </submittedName>
</protein>
<dbReference type="EMBL" id="VAHF01000011">
    <property type="protein sequence ID" value="TXG51488.1"/>
    <property type="molecule type" value="Genomic_DNA"/>
</dbReference>
<dbReference type="NCBIfam" id="TIGR01571">
    <property type="entry name" value="A_thal_Cys_rich"/>
    <property type="match status" value="1"/>
</dbReference>
<dbReference type="Pfam" id="PF04749">
    <property type="entry name" value="PLAC8"/>
    <property type="match status" value="1"/>
</dbReference>